<evidence type="ECO:0000313" key="6">
    <source>
        <dbReference type="EMBL" id="MBC8538422.1"/>
    </source>
</evidence>
<organism evidence="6 7">
    <name type="scientific">Guopingia tenuis</name>
    <dbReference type="NCBI Taxonomy" id="2763656"/>
    <lineage>
        <taxon>Bacteria</taxon>
        <taxon>Bacillati</taxon>
        <taxon>Bacillota</taxon>
        <taxon>Clostridia</taxon>
        <taxon>Christensenellales</taxon>
        <taxon>Christensenellaceae</taxon>
        <taxon>Guopingia</taxon>
    </lineage>
</organism>
<comment type="subunit">
    <text evidence="3">Dimerizes in the presence of ATP but not ADP; ATP-binding is required for double-stranded (ds)DNA-binding. Interacts with DnaA.</text>
</comment>
<proteinExistence type="inferred from homology"/>
<dbReference type="Proteomes" id="UP000617951">
    <property type="component" value="Unassembled WGS sequence"/>
</dbReference>
<dbReference type="Pfam" id="PF13614">
    <property type="entry name" value="AAA_31"/>
    <property type="match status" value="1"/>
</dbReference>
<name>A0A926DII7_9FIRM</name>
<dbReference type="CDD" id="cd02042">
    <property type="entry name" value="ParAB_family"/>
    <property type="match status" value="1"/>
</dbReference>
<evidence type="ECO:0000256" key="4">
    <source>
        <dbReference type="ARBA" id="ARBA00071824"/>
    </source>
</evidence>
<evidence type="ECO:0000256" key="3">
    <source>
        <dbReference type="ARBA" id="ARBA00062323"/>
    </source>
</evidence>
<dbReference type="PANTHER" id="PTHR13696:SF52">
    <property type="entry name" value="PARA FAMILY PROTEIN CT_582"/>
    <property type="match status" value="1"/>
</dbReference>
<keyword evidence="7" id="KW-1185">Reference proteome</keyword>
<dbReference type="EMBL" id="JACRSS010000002">
    <property type="protein sequence ID" value="MBC8538422.1"/>
    <property type="molecule type" value="Genomic_DNA"/>
</dbReference>
<evidence type="ECO:0000313" key="7">
    <source>
        <dbReference type="Proteomes" id="UP000617951"/>
    </source>
</evidence>
<evidence type="ECO:0000256" key="2">
    <source>
        <dbReference type="ARBA" id="ARBA00049360"/>
    </source>
</evidence>
<accession>A0A926DII7</accession>
<dbReference type="FunFam" id="3.40.50.300:FF:000285">
    <property type="entry name" value="Sporulation initiation inhibitor Soj"/>
    <property type="match status" value="1"/>
</dbReference>
<reference evidence="6" key="1">
    <citation type="submission" date="2020-08" db="EMBL/GenBank/DDBJ databases">
        <title>Genome public.</title>
        <authorList>
            <person name="Liu C."/>
            <person name="Sun Q."/>
        </authorList>
    </citation>
    <scope>NUCLEOTIDE SEQUENCE</scope>
    <source>
        <strain evidence="6">NSJ-63</strain>
    </source>
</reference>
<gene>
    <name evidence="6" type="ORF">H8693_05680</name>
</gene>
<dbReference type="SUPFAM" id="SSF52540">
    <property type="entry name" value="P-loop containing nucleoside triphosphate hydrolases"/>
    <property type="match status" value="1"/>
</dbReference>
<dbReference type="InterPro" id="IPR025669">
    <property type="entry name" value="AAA_dom"/>
</dbReference>
<dbReference type="AlphaFoldDB" id="A0A926DII7"/>
<dbReference type="InterPro" id="IPR027417">
    <property type="entry name" value="P-loop_NTPase"/>
</dbReference>
<dbReference type="Gene3D" id="3.40.50.300">
    <property type="entry name" value="P-loop containing nucleotide triphosphate hydrolases"/>
    <property type="match status" value="1"/>
</dbReference>
<evidence type="ECO:0000256" key="1">
    <source>
        <dbReference type="ARBA" id="ARBA00006976"/>
    </source>
</evidence>
<comment type="caution">
    <text evidence="6">The sequence shown here is derived from an EMBL/GenBank/DDBJ whole genome shotgun (WGS) entry which is preliminary data.</text>
</comment>
<comment type="catalytic activity">
    <reaction evidence="2">
        <text>ATP + H2O = ADP + phosphate + H(+)</text>
        <dbReference type="Rhea" id="RHEA:13065"/>
        <dbReference type="ChEBI" id="CHEBI:15377"/>
        <dbReference type="ChEBI" id="CHEBI:15378"/>
        <dbReference type="ChEBI" id="CHEBI:30616"/>
        <dbReference type="ChEBI" id="CHEBI:43474"/>
        <dbReference type="ChEBI" id="CHEBI:456216"/>
    </reaction>
</comment>
<dbReference type="PANTHER" id="PTHR13696">
    <property type="entry name" value="P-LOOP CONTAINING NUCLEOSIDE TRIPHOSPHATE HYDROLASE"/>
    <property type="match status" value="1"/>
</dbReference>
<protein>
    <recommendedName>
        <fullName evidence="4">Sporulation initiation inhibitor protein Soj</fullName>
    </recommendedName>
</protein>
<feature type="domain" description="AAA" evidence="5">
    <location>
        <begin position="3"/>
        <end position="177"/>
    </location>
</feature>
<sequence length="255" mass="27726">MGRTLVIANQKGGVGKTTTAVNVSACLADLKNRVLLVDIDPQGNATSGLGIDKKGLKASIYDVLINGKDAREVICRTGIENLSLLPSNIDLAGAEVEMVAMMARETLLRRALESVREEYDFILIDSPPSLGLLTLNALSAADQVLVPIQCEFYALEGLSQLINTVKLVKQHLNGALEVEGVVLTMFDARTNLSIQVVEEVKKFFRGKVHRVIIPRNVRLGEAPSHGLPITRYDAKCIGSEAYTELAREIMGIEED</sequence>
<evidence type="ECO:0000259" key="5">
    <source>
        <dbReference type="Pfam" id="PF13614"/>
    </source>
</evidence>
<comment type="similarity">
    <text evidence="1">Belongs to the ParA family.</text>
</comment>
<dbReference type="InterPro" id="IPR050678">
    <property type="entry name" value="DNA_Partitioning_ATPase"/>
</dbReference>
<dbReference type="PIRSF" id="PIRSF009320">
    <property type="entry name" value="Nuc_binding_HP_1000"/>
    <property type="match status" value="1"/>
</dbReference>